<accession>A0A834B3A7</accession>
<proteinExistence type="predicted"/>
<evidence type="ECO:0000313" key="2">
    <source>
        <dbReference type="Proteomes" id="UP000664940"/>
    </source>
</evidence>
<sequence>MPLGNSLPSMTVVPLQGQIHSMVLLKATPSRTEVLSKQQEQVCWTVRQACIVTRAQTLETWAREVHTMSDWQAPDTTSLLPVAPNNLLNEGSDSRSQFAEDSSIPTTSHLPVINVLEPEKPTKAAMGTAEKTGKATEQMKGVEKTRLLLNEKLPVQAYTKFKLGDVTFKTENQRNHYCKILPNRQQLGPKYVKPSQLLEKENRKSELK</sequence>
<reference evidence="1 2" key="1">
    <citation type="journal article" date="2020" name="Nature">
        <title>Six reference-quality genomes reveal evolution of bat adaptations.</title>
        <authorList>
            <person name="Jebb D."/>
            <person name="Huang Z."/>
            <person name="Pippel M."/>
            <person name="Hughes G.M."/>
            <person name="Lavrichenko K."/>
            <person name="Devanna P."/>
            <person name="Winkler S."/>
            <person name="Jermiin L.S."/>
            <person name="Skirmuntt E.C."/>
            <person name="Katzourakis A."/>
            <person name="Burkitt-Gray L."/>
            <person name="Ray D.A."/>
            <person name="Sullivan K.A.M."/>
            <person name="Roscito J.G."/>
            <person name="Kirilenko B.M."/>
            <person name="Davalos L.M."/>
            <person name="Corthals A.P."/>
            <person name="Power M.L."/>
            <person name="Jones G."/>
            <person name="Ransome R.D."/>
            <person name="Dechmann D.K.N."/>
            <person name="Locatelli A.G."/>
            <person name="Puechmaille S.J."/>
            <person name="Fedrigo O."/>
            <person name="Jarvis E.D."/>
            <person name="Hiller M."/>
            <person name="Vernes S.C."/>
            <person name="Myers E.W."/>
            <person name="Teeling E.C."/>
        </authorList>
    </citation>
    <scope>NUCLEOTIDE SEQUENCE [LARGE SCALE GENOMIC DNA]</scope>
    <source>
        <tissue evidence="1">Muscle</tissue>
    </source>
</reference>
<protein>
    <submittedName>
        <fullName evidence="1">Uncharacterized protein</fullName>
    </submittedName>
</protein>
<dbReference type="Proteomes" id="UP000664940">
    <property type="component" value="Unassembled WGS sequence"/>
</dbReference>
<comment type="caution">
    <text evidence="1">The sequence shown here is derived from an EMBL/GenBank/DDBJ whole genome shotgun (WGS) entry which is preliminary data.</text>
</comment>
<gene>
    <name evidence="1" type="ORF">HJG60_009758</name>
</gene>
<evidence type="ECO:0000313" key="1">
    <source>
        <dbReference type="EMBL" id="KAF6125238.1"/>
    </source>
</evidence>
<dbReference type="EMBL" id="JABVXQ010000002">
    <property type="protein sequence ID" value="KAF6125238.1"/>
    <property type="molecule type" value="Genomic_DNA"/>
</dbReference>
<name>A0A834B3A7_9CHIR</name>
<dbReference type="AlphaFoldDB" id="A0A834B3A7"/>
<organism evidence="1 2">
    <name type="scientific">Phyllostomus discolor</name>
    <name type="common">pale spear-nosed bat</name>
    <dbReference type="NCBI Taxonomy" id="89673"/>
    <lineage>
        <taxon>Eukaryota</taxon>
        <taxon>Metazoa</taxon>
        <taxon>Chordata</taxon>
        <taxon>Craniata</taxon>
        <taxon>Vertebrata</taxon>
        <taxon>Euteleostomi</taxon>
        <taxon>Mammalia</taxon>
        <taxon>Eutheria</taxon>
        <taxon>Laurasiatheria</taxon>
        <taxon>Chiroptera</taxon>
        <taxon>Yangochiroptera</taxon>
        <taxon>Phyllostomidae</taxon>
        <taxon>Phyllostominae</taxon>
        <taxon>Phyllostomus</taxon>
    </lineage>
</organism>